<evidence type="ECO:0000313" key="4">
    <source>
        <dbReference type="EMBL" id="CAB4197911.1"/>
    </source>
</evidence>
<reference evidence="4" key="1">
    <citation type="submission" date="2020-05" db="EMBL/GenBank/DDBJ databases">
        <authorList>
            <person name="Chiriac C."/>
            <person name="Salcher M."/>
            <person name="Ghai R."/>
            <person name="Kavagutti S V."/>
        </authorList>
    </citation>
    <scope>NUCLEOTIDE SEQUENCE</scope>
</reference>
<dbReference type="EMBL" id="LR797262">
    <property type="protein sequence ID" value="CAB4197911.1"/>
    <property type="molecule type" value="Genomic_DNA"/>
</dbReference>
<proteinExistence type="predicted"/>
<dbReference type="EMBL" id="LR797362">
    <property type="protein sequence ID" value="CAB4210764.1"/>
    <property type="molecule type" value="Genomic_DNA"/>
</dbReference>
<protein>
    <submittedName>
        <fullName evidence="4">Uncharacterized protein</fullName>
    </submittedName>
</protein>
<accession>A0A6J5RWD9</accession>
<gene>
    <name evidence="3" type="ORF">UFOVP1074_53</name>
    <name evidence="4" type="ORF">UFOVP1310_28</name>
    <name evidence="5" type="ORF">UFOVP1424_44</name>
    <name evidence="6" type="ORF">UFOVP1521_44</name>
    <name evidence="1" type="ORF">UFOVP899_51</name>
    <name evidence="2" type="ORF">UFOVP987_50</name>
</gene>
<name>A0A6J5RWD9_9CAUD</name>
<dbReference type="EMBL" id="LR797006">
    <property type="protein sequence ID" value="CAB4181326.1"/>
    <property type="molecule type" value="Genomic_DNA"/>
</dbReference>
<organism evidence="4">
    <name type="scientific">uncultured Caudovirales phage</name>
    <dbReference type="NCBI Taxonomy" id="2100421"/>
    <lineage>
        <taxon>Viruses</taxon>
        <taxon>Duplodnaviria</taxon>
        <taxon>Heunggongvirae</taxon>
        <taxon>Uroviricota</taxon>
        <taxon>Caudoviricetes</taxon>
        <taxon>Peduoviridae</taxon>
        <taxon>Maltschvirus</taxon>
        <taxon>Maltschvirus maltsch</taxon>
    </lineage>
</organism>
<dbReference type="EMBL" id="LR798374">
    <property type="protein sequence ID" value="CAB5227551.1"/>
    <property type="molecule type" value="Genomic_DNA"/>
</dbReference>
<dbReference type="EMBL" id="LR796840">
    <property type="protein sequence ID" value="CAB4169140.1"/>
    <property type="molecule type" value="Genomic_DNA"/>
</dbReference>
<sequence>MSKLRMIDITVGAYKNRHISLLEALEIIMLYIGMTLKRDQIKG</sequence>
<evidence type="ECO:0000313" key="3">
    <source>
        <dbReference type="EMBL" id="CAB4181326.1"/>
    </source>
</evidence>
<evidence type="ECO:0000313" key="2">
    <source>
        <dbReference type="EMBL" id="CAB4176673.1"/>
    </source>
</evidence>
<evidence type="ECO:0000313" key="5">
    <source>
        <dbReference type="EMBL" id="CAB4210764.1"/>
    </source>
</evidence>
<dbReference type="EMBL" id="LR796935">
    <property type="protein sequence ID" value="CAB4176673.1"/>
    <property type="molecule type" value="Genomic_DNA"/>
</dbReference>
<evidence type="ECO:0000313" key="1">
    <source>
        <dbReference type="EMBL" id="CAB4169140.1"/>
    </source>
</evidence>
<evidence type="ECO:0000313" key="6">
    <source>
        <dbReference type="EMBL" id="CAB5227551.1"/>
    </source>
</evidence>